<dbReference type="InterPro" id="IPR007401">
    <property type="entry name" value="DUF454"/>
</dbReference>
<accession>A0ABT2ZN43</accession>
<dbReference type="PANTHER" id="PTHR35813:SF1">
    <property type="entry name" value="INNER MEMBRANE PROTEIN YBAN"/>
    <property type="match status" value="1"/>
</dbReference>
<keyword evidence="3" id="KW-1185">Reference proteome</keyword>
<keyword evidence="1" id="KW-1133">Transmembrane helix</keyword>
<name>A0ABT2ZN43_9RHOB</name>
<evidence type="ECO:0000313" key="3">
    <source>
        <dbReference type="Proteomes" id="UP001652564"/>
    </source>
</evidence>
<organism evidence="2 3">
    <name type="scientific">Albidovulum litorale</name>
    <dbReference type="NCBI Taxonomy" id="2984134"/>
    <lineage>
        <taxon>Bacteria</taxon>
        <taxon>Pseudomonadati</taxon>
        <taxon>Pseudomonadota</taxon>
        <taxon>Alphaproteobacteria</taxon>
        <taxon>Rhodobacterales</taxon>
        <taxon>Paracoccaceae</taxon>
        <taxon>Albidovulum</taxon>
    </lineage>
</organism>
<feature type="transmembrane region" description="Helical" evidence="1">
    <location>
        <begin position="6"/>
        <end position="39"/>
    </location>
</feature>
<feature type="transmembrane region" description="Helical" evidence="1">
    <location>
        <begin position="96"/>
        <end position="113"/>
    </location>
</feature>
<keyword evidence="1" id="KW-0812">Transmembrane</keyword>
<gene>
    <name evidence="2" type="ORF">OEZ71_09580</name>
</gene>
<protein>
    <submittedName>
        <fullName evidence="2">YbaN family protein</fullName>
    </submittedName>
</protein>
<dbReference type="PANTHER" id="PTHR35813">
    <property type="entry name" value="INNER MEMBRANE PROTEIN YBAN"/>
    <property type="match status" value="1"/>
</dbReference>
<evidence type="ECO:0000256" key="1">
    <source>
        <dbReference type="SAM" id="Phobius"/>
    </source>
</evidence>
<comment type="caution">
    <text evidence="2">The sequence shown here is derived from an EMBL/GenBank/DDBJ whole genome shotgun (WGS) entry which is preliminary data.</text>
</comment>
<feature type="transmembrane region" description="Helical" evidence="1">
    <location>
        <begin position="72"/>
        <end position="90"/>
    </location>
</feature>
<reference evidence="2 3" key="1">
    <citation type="submission" date="2022-10" db="EMBL/GenBank/DDBJ databases">
        <title>Defluviimonas sp. nov., isolated from ocean surface sediments.</title>
        <authorList>
            <person name="He W."/>
            <person name="Wang L."/>
            <person name="Zhang D.-F."/>
        </authorList>
    </citation>
    <scope>NUCLEOTIDE SEQUENCE [LARGE SCALE GENOMIC DNA]</scope>
    <source>
        <strain evidence="2 3">WL0050</strain>
    </source>
</reference>
<proteinExistence type="predicted"/>
<evidence type="ECO:0000313" key="2">
    <source>
        <dbReference type="EMBL" id="MCV2872548.1"/>
    </source>
</evidence>
<dbReference type="Proteomes" id="UP001652564">
    <property type="component" value="Unassembled WGS sequence"/>
</dbReference>
<sequence>MRSFWLAAGGLALAFGTIGIFLPLVPTVPFLLLAAFCFARGSERLHDWLLSHPVFGPPIENWRDRGAIGRRAKWAATLSILAAFLLAILFGAPMRALIIQVIVLTSVAVFIWTRPEG</sequence>
<dbReference type="EMBL" id="JAOWKZ010000002">
    <property type="protein sequence ID" value="MCV2872548.1"/>
    <property type="molecule type" value="Genomic_DNA"/>
</dbReference>
<dbReference type="Pfam" id="PF04304">
    <property type="entry name" value="DUF454"/>
    <property type="match status" value="1"/>
</dbReference>
<keyword evidence="1" id="KW-0472">Membrane</keyword>
<dbReference type="PIRSF" id="PIRSF016789">
    <property type="entry name" value="DUF454"/>
    <property type="match status" value="1"/>
</dbReference>